<keyword evidence="7 8" id="KW-0472">Membrane</keyword>
<feature type="transmembrane region" description="Helical" evidence="8">
    <location>
        <begin position="161"/>
        <end position="180"/>
    </location>
</feature>
<evidence type="ECO:0008006" key="11">
    <source>
        <dbReference type="Google" id="ProtNLM"/>
    </source>
</evidence>
<evidence type="ECO:0000256" key="5">
    <source>
        <dbReference type="ARBA" id="ARBA00022692"/>
    </source>
</evidence>
<dbReference type="GO" id="GO:0005789">
    <property type="term" value="C:endoplasmic reticulum membrane"/>
    <property type="evidence" value="ECO:0007669"/>
    <property type="project" value="TreeGrafter"/>
</dbReference>
<reference evidence="9 10" key="2">
    <citation type="journal article" date="2019" name="G3 (Bethesda)">
        <title>Hybrid Assembly of the Genome of the Entomopathogenic Nematode Steinernema carpocapsae Identifies the X-Chromosome.</title>
        <authorList>
            <person name="Serra L."/>
            <person name="Macchietto M."/>
            <person name="Macias-Munoz A."/>
            <person name="McGill C.J."/>
            <person name="Rodriguez I.M."/>
            <person name="Rodriguez B."/>
            <person name="Murad R."/>
            <person name="Mortazavi A."/>
        </authorList>
    </citation>
    <scope>NUCLEOTIDE SEQUENCE [LARGE SCALE GENOMIC DNA]</scope>
    <source>
        <strain evidence="9 10">ALL</strain>
    </source>
</reference>
<gene>
    <name evidence="9" type="ORF">L596_029927</name>
</gene>
<evidence type="ECO:0000256" key="1">
    <source>
        <dbReference type="ARBA" id="ARBA00004127"/>
    </source>
</evidence>
<dbReference type="GO" id="GO:0005462">
    <property type="term" value="F:UDP-N-acetylglucosamine transmembrane transporter activity"/>
    <property type="evidence" value="ECO:0007669"/>
    <property type="project" value="TreeGrafter"/>
</dbReference>
<evidence type="ECO:0000256" key="2">
    <source>
        <dbReference type="ARBA" id="ARBA00010694"/>
    </source>
</evidence>
<comment type="caution">
    <text evidence="9">The sequence shown here is derived from an EMBL/GenBank/DDBJ whole genome shotgun (WGS) entry which is preliminary data.</text>
</comment>
<dbReference type="EMBL" id="AZBU02000013">
    <property type="protein sequence ID" value="TKR58488.1"/>
    <property type="molecule type" value="Genomic_DNA"/>
</dbReference>
<feature type="transmembrane region" description="Helical" evidence="8">
    <location>
        <begin position="38"/>
        <end position="57"/>
    </location>
</feature>
<dbReference type="PANTHER" id="PTHR10778:SF4">
    <property type="entry name" value="NUCLEOTIDE SUGAR TRANSPORTER SLC35B4"/>
    <property type="match status" value="1"/>
</dbReference>
<evidence type="ECO:0000256" key="8">
    <source>
        <dbReference type="SAM" id="Phobius"/>
    </source>
</evidence>
<organism evidence="9 10">
    <name type="scientific">Steinernema carpocapsae</name>
    <name type="common">Entomopathogenic nematode</name>
    <dbReference type="NCBI Taxonomy" id="34508"/>
    <lineage>
        <taxon>Eukaryota</taxon>
        <taxon>Metazoa</taxon>
        <taxon>Ecdysozoa</taxon>
        <taxon>Nematoda</taxon>
        <taxon>Chromadorea</taxon>
        <taxon>Rhabditida</taxon>
        <taxon>Tylenchina</taxon>
        <taxon>Panagrolaimomorpha</taxon>
        <taxon>Strongyloidoidea</taxon>
        <taxon>Steinernematidae</taxon>
        <taxon>Steinernema</taxon>
    </lineage>
</organism>
<evidence type="ECO:0000256" key="4">
    <source>
        <dbReference type="ARBA" id="ARBA00022597"/>
    </source>
</evidence>
<keyword evidence="4" id="KW-0762">Sugar transport</keyword>
<dbReference type="GO" id="GO:0005464">
    <property type="term" value="F:UDP-xylose transmembrane transporter activity"/>
    <property type="evidence" value="ECO:0007669"/>
    <property type="project" value="TreeGrafter"/>
</dbReference>
<dbReference type="InterPro" id="IPR013657">
    <property type="entry name" value="SCL35B1-4/HUT1"/>
</dbReference>
<evidence type="ECO:0000313" key="10">
    <source>
        <dbReference type="Proteomes" id="UP000298663"/>
    </source>
</evidence>
<keyword evidence="10" id="KW-1185">Reference proteome</keyword>
<feature type="transmembrane region" description="Helical" evidence="8">
    <location>
        <begin position="295"/>
        <end position="315"/>
    </location>
</feature>
<feature type="transmembrane region" description="Helical" evidence="8">
    <location>
        <begin position="196"/>
        <end position="213"/>
    </location>
</feature>
<proteinExistence type="inferred from homology"/>
<dbReference type="GO" id="GO:0000139">
    <property type="term" value="C:Golgi membrane"/>
    <property type="evidence" value="ECO:0007669"/>
    <property type="project" value="TreeGrafter"/>
</dbReference>
<name>A0A4U5LR73_STECR</name>
<dbReference type="AlphaFoldDB" id="A0A4U5LR73"/>
<keyword evidence="6 8" id="KW-1133">Transmembrane helix</keyword>
<keyword evidence="3" id="KW-0813">Transport</keyword>
<feature type="transmembrane region" description="Helical" evidence="8">
    <location>
        <begin position="121"/>
        <end position="141"/>
    </location>
</feature>
<comment type="subcellular location">
    <subcellularLocation>
        <location evidence="1">Endomembrane system</location>
        <topology evidence="1">Multi-pass membrane protein</topology>
    </subcellularLocation>
</comment>
<dbReference type="PANTHER" id="PTHR10778">
    <property type="entry name" value="SOLUTE CARRIER FAMILY 35 MEMBER B"/>
    <property type="match status" value="1"/>
</dbReference>
<dbReference type="STRING" id="34508.A0A4U5LR73"/>
<reference evidence="9 10" key="1">
    <citation type="journal article" date="2015" name="Genome Biol.">
        <title>Comparative genomics of Steinernema reveals deeply conserved gene regulatory networks.</title>
        <authorList>
            <person name="Dillman A.R."/>
            <person name="Macchietto M."/>
            <person name="Porter C.F."/>
            <person name="Rogers A."/>
            <person name="Williams B."/>
            <person name="Antoshechkin I."/>
            <person name="Lee M.M."/>
            <person name="Goodwin Z."/>
            <person name="Lu X."/>
            <person name="Lewis E.E."/>
            <person name="Goodrich-Blair H."/>
            <person name="Stock S.P."/>
            <person name="Adams B.J."/>
            <person name="Sternberg P.W."/>
            <person name="Mortazavi A."/>
        </authorList>
    </citation>
    <scope>NUCLEOTIDE SEQUENCE [LARGE SCALE GENOMIC DNA]</scope>
    <source>
        <strain evidence="9 10">ALL</strain>
    </source>
</reference>
<protein>
    <recommendedName>
        <fullName evidence="11">UDP-xylose and UDP-N-acetylglucosamine transporter</fullName>
    </recommendedName>
</protein>
<dbReference type="Pfam" id="PF08449">
    <property type="entry name" value="UAA"/>
    <property type="match status" value="1"/>
</dbReference>
<dbReference type="NCBIfam" id="TIGR00803">
    <property type="entry name" value="nst"/>
    <property type="match status" value="1"/>
</dbReference>
<keyword evidence="5 8" id="KW-0812">Transmembrane</keyword>
<comment type="similarity">
    <text evidence="2">Belongs to the nucleotide-sugar transporter family. SLC35B subfamily.</text>
</comment>
<evidence type="ECO:0000256" key="7">
    <source>
        <dbReference type="ARBA" id="ARBA00023136"/>
    </source>
</evidence>
<dbReference type="OrthoDB" id="999962at2759"/>
<evidence type="ECO:0000256" key="3">
    <source>
        <dbReference type="ARBA" id="ARBA00022448"/>
    </source>
</evidence>
<sequence length="325" mass="36497">MTTALVPISGALSGCIGCMIFVESLAKAQPGAMNLMTFATFFFIALEGLISTSKFFTVKPKIPFKGYLPVVAMFFFVNVVNNQALNFHIPVPLHIIFRSGSLLASLLLTKLIQNKQYSLRKYLSVFAITIGIIVCTLATSSLEKGKSSFSVEEAEKHYKEWIIGVVMLTVALLASAYLAICQERMYRNYGKHPREAMFYVHLLSLPFFAFMWGDIKNSMDIFSASSELKLLGTSTGVPYLWAELITCCVLQWVCIRFVYRLNAEVESLTVTLVVTLRKFLSLLISIVWFQNPFTFTHWIGAFFVFAGTLAFADIWGTTQPKKKVQ</sequence>
<evidence type="ECO:0000256" key="6">
    <source>
        <dbReference type="ARBA" id="ARBA00022989"/>
    </source>
</evidence>
<feature type="transmembrane region" description="Helical" evidence="8">
    <location>
        <begin position="239"/>
        <end position="259"/>
    </location>
</feature>
<feature type="transmembrane region" description="Helical" evidence="8">
    <location>
        <begin position="64"/>
        <end position="81"/>
    </location>
</feature>
<dbReference type="Proteomes" id="UP000298663">
    <property type="component" value="Unassembled WGS sequence"/>
</dbReference>
<evidence type="ECO:0000313" key="9">
    <source>
        <dbReference type="EMBL" id="TKR58488.1"/>
    </source>
</evidence>
<feature type="transmembrane region" description="Helical" evidence="8">
    <location>
        <begin position="268"/>
        <end position="289"/>
    </location>
</feature>
<accession>A0A4U5LR73</accession>